<dbReference type="SUPFAM" id="SSF52540">
    <property type="entry name" value="P-loop containing nucleoside triphosphate hydrolases"/>
    <property type="match status" value="1"/>
</dbReference>
<dbReference type="InterPro" id="IPR002182">
    <property type="entry name" value="NB-ARC"/>
</dbReference>
<feature type="domain" description="Disease resistance N-terminal" evidence="7">
    <location>
        <begin position="5"/>
        <end position="106"/>
    </location>
</feature>
<dbReference type="Proteomes" id="UP001497457">
    <property type="component" value="Chromosome 24b"/>
</dbReference>
<dbReference type="Gene3D" id="1.20.5.4130">
    <property type="match status" value="1"/>
</dbReference>
<dbReference type="Pfam" id="PF18052">
    <property type="entry name" value="Rx_N"/>
    <property type="match status" value="1"/>
</dbReference>
<reference evidence="9" key="1">
    <citation type="submission" date="2024-06" db="EMBL/GenBank/DDBJ databases">
        <authorList>
            <person name="Ryan C."/>
        </authorList>
    </citation>
    <scope>NUCLEOTIDE SEQUENCE [LARGE SCALE GENOMIC DNA]</scope>
</reference>
<feature type="domain" description="NB-ARC" evidence="6">
    <location>
        <begin position="187"/>
        <end position="275"/>
    </location>
</feature>
<dbReference type="InterPro" id="IPR027417">
    <property type="entry name" value="P-loop_NTPase"/>
</dbReference>
<dbReference type="Pfam" id="PF00931">
    <property type="entry name" value="NB-ARC"/>
    <property type="match status" value="1"/>
</dbReference>
<evidence type="ECO:0000256" key="5">
    <source>
        <dbReference type="ARBA" id="ARBA00022821"/>
    </source>
</evidence>
<keyword evidence="3" id="KW-0677">Repeat</keyword>
<dbReference type="GO" id="GO:0000166">
    <property type="term" value="F:nucleotide binding"/>
    <property type="evidence" value="ECO:0007669"/>
    <property type="project" value="UniProtKB-KW"/>
</dbReference>
<evidence type="ECO:0000256" key="4">
    <source>
        <dbReference type="ARBA" id="ARBA00022741"/>
    </source>
</evidence>
<evidence type="ECO:0000256" key="3">
    <source>
        <dbReference type="ARBA" id="ARBA00022737"/>
    </source>
</evidence>
<keyword evidence="2" id="KW-0433">Leucine-rich repeat</keyword>
<evidence type="ECO:0000256" key="2">
    <source>
        <dbReference type="ARBA" id="ARBA00022614"/>
    </source>
</evidence>
<dbReference type="InterPro" id="IPR041118">
    <property type="entry name" value="Rx_N"/>
</dbReference>
<organism evidence="8 9">
    <name type="scientific">Urochloa decumbens</name>
    <dbReference type="NCBI Taxonomy" id="240449"/>
    <lineage>
        <taxon>Eukaryota</taxon>
        <taxon>Viridiplantae</taxon>
        <taxon>Streptophyta</taxon>
        <taxon>Embryophyta</taxon>
        <taxon>Tracheophyta</taxon>
        <taxon>Spermatophyta</taxon>
        <taxon>Magnoliopsida</taxon>
        <taxon>Liliopsida</taxon>
        <taxon>Poales</taxon>
        <taxon>Poaceae</taxon>
        <taxon>PACMAD clade</taxon>
        <taxon>Panicoideae</taxon>
        <taxon>Panicodae</taxon>
        <taxon>Paniceae</taxon>
        <taxon>Melinidinae</taxon>
        <taxon>Urochloa</taxon>
    </lineage>
</organism>
<dbReference type="AlphaFoldDB" id="A0ABC9B9A8"/>
<keyword evidence="5" id="KW-0611">Plant defense</keyword>
<evidence type="ECO:0000313" key="8">
    <source>
        <dbReference type="EMBL" id="CAL4994437.1"/>
    </source>
</evidence>
<protein>
    <submittedName>
        <fullName evidence="8">Uncharacterized protein</fullName>
    </submittedName>
</protein>
<name>A0ABC9B9A8_9POAL</name>
<keyword evidence="9" id="KW-1185">Reference proteome</keyword>
<evidence type="ECO:0000256" key="1">
    <source>
        <dbReference type="ARBA" id="ARBA00008894"/>
    </source>
</evidence>
<dbReference type="Gene3D" id="3.40.50.300">
    <property type="entry name" value="P-loop containing nucleotide triphosphate hydrolases"/>
    <property type="match status" value="1"/>
</dbReference>
<dbReference type="InterPro" id="IPR038005">
    <property type="entry name" value="RX-like_CC"/>
</dbReference>
<comment type="similarity">
    <text evidence="1">Belongs to the disease resistance NB-LRR family.</text>
</comment>
<dbReference type="CDD" id="cd14798">
    <property type="entry name" value="RX-CC_like"/>
    <property type="match status" value="1"/>
</dbReference>
<evidence type="ECO:0000313" key="9">
    <source>
        <dbReference type="Proteomes" id="UP001497457"/>
    </source>
</evidence>
<reference evidence="8 9" key="2">
    <citation type="submission" date="2024-10" db="EMBL/GenBank/DDBJ databases">
        <authorList>
            <person name="Ryan C."/>
        </authorList>
    </citation>
    <scope>NUCLEOTIDE SEQUENCE [LARGE SCALE GENOMIC DNA]</scope>
</reference>
<keyword evidence="4" id="KW-0547">Nucleotide-binding</keyword>
<dbReference type="PANTHER" id="PTHR19338">
    <property type="entry name" value="TRANSLOCASE OF INNER MITOCHONDRIAL MEMBRANE 13 HOMOLOG"/>
    <property type="match status" value="1"/>
</dbReference>
<dbReference type="PANTHER" id="PTHR19338:SF59">
    <property type="entry name" value="OS10G0162832 PROTEIN"/>
    <property type="match status" value="1"/>
</dbReference>
<gene>
    <name evidence="8" type="ORF">URODEC1_LOCUS61925</name>
</gene>
<accession>A0ABC9B9A8</accession>
<evidence type="ECO:0000259" key="7">
    <source>
        <dbReference type="Pfam" id="PF18052"/>
    </source>
</evidence>
<sequence length="288" mass="32069">MAEAVVGVLIGKIGAALAKEAAAYGASLFGKEASALKDLFGNIRKAERELESMKAYLHESEKFKDTDETTGIFVKNIRELSFQVEDVVDEFMYKFEGDKHGGFAAKMKKRIKHVKVWRRLAHKLHDINAELEEATKRRKRYAIPGMETHAGTIDNHARSTNQTLCFAREEDLVGIEGNAAKLKGCLVDDLEESNTKITTVWGMGGVGKTTLVDHVYKIVKLDFDAAAWVTVSKNYQVEDLLKKIATEFGISVASNMEMIRVVDAIRNHLEGKRLLHQALGCCSGRLKL</sequence>
<evidence type="ECO:0000259" key="6">
    <source>
        <dbReference type="Pfam" id="PF00931"/>
    </source>
</evidence>
<proteinExistence type="inferred from homology"/>
<dbReference type="EMBL" id="OZ075134">
    <property type="protein sequence ID" value="CAL4994437.1"/>
    <property type="molecule type" value="Genomic_DNA"/>
</dbReference>
<dbReference type="GO" id="GO:0006952">
    <property type="term" value="P:defense response"/>
    <property type="evidence" value="ECO:0007669"/>
    <property type="project" value="UniProtKB-KW"/>
</dbReference>